<evidence type="ECO:0000313" key="2">
    <source>
        <dbReference type="EMBL" id="MBY8884738.1"/>
    </source>
</evidence>
<dbReference type="RefSeq" id="WP_222975443.1">
    <property type="nucleotide sequence ID" value="NZ_JAINVZ010000004.1"/>
</dbReference>
<gene>
    <name evidence="2" type="ORF">K7472_07750</name>
</gene>
<proteinExistence type="predicted"/>
<keyword evidence="2" id="KW-0378">Hydrolase</keyword>
<evidence type="ECO:0000313" key="3">
    <source>
        <dbReference type="Proteomes" id="UP001198565"/>
    </source>
</evidence>
<dbReference type="Pfam" id="PF00561">
    <property type="entry name" value="Abhydrolase_1"/>
    <property type="match status" value="1"/>
</dbReference>
<protein>
    <submittedName>
        <fullName evidence="2">Alpha/beta hydrolase</fullName>
    </submittedName>
</protein>
<dbReference type="InterPro" id="IPR000073">
    <property type="entry name" value="AB_hydrolase_1"/>
</dbReference>
<sequence>MVATFSAHVRGAARLGYIRLGAGPPLLLVQGTAATYLHWGRRLLSSLAESFDVVAYNHRGVGDSAPVSGPFTVPELADDAAGLLDALGWRQVHVVGVSMGGLVAQELVLRHPARVESLFLGCTHTGGTGSKSVVPEALASAIVEGDPAATLRNVFRLGVKDPVRVRPGAWEEYRGAALAQPVDPWTTTLQISASATHTTADRLRHICVPTHVVHGDGDRVVSIETGRRLAAGIHGSDFTSLAAGHLFWLEQPERVAALIRAGAPGLLEGGSRHS</sequence>
<dbReference type="InterPro" id="IPR029058">
    <property type="entry name" value="AB_hydrolase_fold"/>
</dbReference>
<dbReference type="PRINTS" id="PR00111">
    <property type="entry name" value="ABHYDROLASE"/>
</dbReference>
<dbReference type="PANTHER" id="PTHR43433:SF5">
    <property type="entry name" value="AB HYDROLASE-1 DOMAIN-CONTAINING PROTEIN"/>
    <property type="match status" value="1"/>
</dbReference>
<dbReference type="Proteomes" id="UP001198565">
    <property type="component" value="Unassembled WGS sequence"/>
</dbReference>
<evidence type="ECO:0000259" key="1">
    <source>
        <dbReference type="Pfam" id="PF00561"/>
    </source>
</evidence>
<dbReference type="SUPFAM" id="SSF53474">
    <property type="entry name" value="alpha/beta-Hydrolases"/>
    <property type="match status" value="1"/>
</dbReference>
<dbReference type="InterPro" id="IPR050471">
    <property type="entry name" value="AB_hydrolase"/>
</dbReference>
<accession>A0ABS7QNJ0</accession>
<comment type="caution">
    <text evidence="2">The sequence shown here is derived from an EMBL/GenBank/DDBJ whole genome shotgun (WGS) entry which is preliminary data.</text>
</comment>
<reference evidence="2 3" key="1">
    <citation type="submission" date="2021-08" db="EMBL/GenBank/DDBJ databases">
        <title>Streptomyces sp. PTM05 isolated from lichen.</title>
        <authorList>
            <person name="Somphong A."/>
            <person name="Phongsopitanun W."/>
            <person name="Tanasupawat S."/>
        </authorList>
    </citation>
    <scope>NUCLEOTIDE SEQUENCE [LARGE SCALE GENOMIC DNA]</scope>
    <source>
        <strain evidence="2 3">Ptm05</strain>
    </source>
</reference>
<organism evidence="2 3">
    <name type="scientific">Streptantibioticus parmotrematis</name>
    <dbReference type="NCBI Taxonomy" id="2873249"/>
    <lineage>
        <taxon>Bacteria</taxon>
        <taxon>Bacillati</taxon>
        <taxon>Actinomycetota</taxon>
        <taxon>Actinomycetes</taxon>
        <taxon>Kitasatosporales</taxon>
        <taxon>Streptomycetaceae</taxon>
        <taxon>Streptantibioticus</taxon>
    </lineage>
</organism>
<name>A0ABS7QNJ0_9ACTN</name>
<feature type="domain" description="AB hydrolase-1" evidence="1">
    <location>
        <begin position="24"/>
        <end position="250"/>
    </location>
</feature>
<dbReference type="Gene3D" id="3.40.50.1820">
    <property type="entry name" value="alpha/beta hydrolase"/>
    <property type="match status" value="1"/>
</dbReference>
<dbReference type="PANTHER" id="PTHR43433">
    <property type="entry name" value="HYDROLASE, ALPHA/BETA FOLD FAMILY PROTEIN"/>
    <property type="match status" value="1"/>
</dbReference>
<dbReference type="EMBL" id="JAINVZ010000004">
    <property type="protein sequence ID" value="MBY8884738.1"/>
    <property type="molecule type" value="Genomic_DNA"/>
</dbReference>
<keyword evidence="3" id="KW-1185">Reference proteome</keyword>
<dbReference type="GO" id="GO:0016787">
    <property type="term" value="F:hydrolase activity"/>
    <property type="evidence" value="ECO:0007669"/>
    <property type="project" value="UniProtKB-KW"/>
</dbReference>